<dbReference type="Pfam" id="PF23055">
    <property type="entry name" value="DUF7041"/>
    <property type="match status" value="1"/>
</dbReference>
<evidence type="ECO:0000313" key="2">
    <source>
        <dbReference type="EMBL" id="KAF6210948.1"/>
    </source>
</evidence>
<feature type="domain" description="DUF7041" evidence="1">
    <location>
        <begin position="36"/>
        <end position="117"/>
    </location>
</feature>
<organism evidence="2 3">
    <name type="scientific">Apolygus lucorum</name>
    <name type="common">Small green plant bug</name>
    <name type="synonym">Lygocoris lucorum</name>
    <dbReference type="NCBI Taxonomy" id="248454"/>
    <lineage>
        <taxon>Eukaryota</taxon>
        <taxon>Metazoa</taxon>
        <taxon>Ecdysozoa</taxon>
        <taxon>Arthropoda</taxon>
        <taxon>Hexapoda</taxon>
        <taxon>Insecta</taxon>
        <taxon>Pterygota</taxon>
        <taxon>Neoptera</taxon>
        <taxon>Paraneoptera</taxon>
        <taxon>Hemiptera</taxon>
        <taxon>Heteroptera</taxon>
        <taxon>Panheteroptera</taxon>
        <taxon>Cimicomorpha</taxon>
        <taxon>Miridae</taxon>
        <taxon>Mirini</taxon>
        <taxon>Apolygus</taxon>
    </lineage>
</organism>
<dbReference type="PANTHER" id="PTHR33327:SF3">
    <property type="entry name" value="RNA-DIRECTED DNA POLYMERASE"/>
    <property type="match status" value="1"/>
</dbReference>
<name>A0A8S9XRT4_APOLU</name>
<accession>A0A8S9XRT4</accession>
<dbReference type="AlphaFoldDB" id="A0A8S9XRT4"/>
<dbReference type="OrthoDB" id="6628848at2759"/>
<comment type="caution">
    <text evidence="2">The sequence shown here is derived from an EMBL/GenBank/DDBJ whole genome shotgun (WGS) entry which is preliminary data.</text>
</comment>
<evidence type="ECO:0000259" key="1">
    <source>
        <dbReference type="Pfam" id="PF23055"/>
    </source>
</evidence>
<dbReference type="Proteomes" id="UP000466442">
    <property type="component" value="Linkage Group LG5"/>
</dbReference>
<keyword evidence="3" id="KW-1185">Reference proteome</keyword>
<proteinExistence type="predicted"/>
<gene>
    <name evidence="2" type="ORF">GE061_014061</name>
</gene>
<sequence length="164" mass="18612">MDNLLQPRVVGGGDGITQDAGNHQQNSAMHSNFKPPPFWKANVHIWFKQLEAQFRVKNIVSDDDKYDLIISAIDSSVLTQVTDLVIDPTVECKYEALKERLISCYCESEEKKLQMLLKGISSGEKKPSQLLREMRELANRNVSEELLKSMWLQQLPSSEHGISP</sequence>
<dbReference type="PANTHER" id="PTHR33327">
    <property type="entry name" value="ENDONUCLEASE"/>
    <property type="match status" value="1"/>
</dbReference>
<reference evidence="2" key="1">
    <citation type="journal article" date="2021" name="Mol. Ecol. Resour.">
        <title>Apolygus lucorum genome provides insights into omnivorousness and mesophyll feeding.</title>
        <authorList>
            <person name="Liu Y."/>
            <person name="Liu H."/>
            <person name="Wang H."/>
            <person name="Huang T."/>
            <person name="Liu B."/>
            <person name="Yang B."/>
            <person name="Yin L."/>
            <person name="Li B."/>
            <person name="Zhang Y."/>
            <person name="Zhang S."/>
            <person name="Jiang F."/>
            <person name="Zhang X."/>
            <person name="Ren Y."/>
            <person name="Wang B."/>
            <person name="Wang S."/>
            <person name="Lu Y."/>
            <person name="Wu K."/>
            <person name="Fan W."/>
            <person name="Wang G."/>
        </authorList>
    </citation>
    <scope>NUCLEOTIDE SEQUENCE</scope>
    <source>
        <strain evidence="2">12Hb</strain>
    </source>
</reference>
<protein>
    <recommendedName>
        <fullName evidence="1">DUF7041 domain-containing protein</fullName>
    </recommendedName>
</protein>
<evidence type="ECO:0000313" key="3">
    <source>
        <dbReference type="Proteomes" id="UP000466442"/>
    </source>
</evidence>
<dbReference type="EMBL" id="WIXP02000005">
    <property type="protein sequence ID" value="KAF6210948.1"/>
    <property type="molecule type" value="Genomic_DNA"/>
</dbReference>
<dbReference type="InterPro" id="IPR055469">
    <property type="entry name" value="DUF7041"/>
</dbReference>